<protein>
    <submittedName>
        <fullName evidence="1">Uncharacterized protein</fullName>
    </submittedName>
</protein>
<organism evidence="1 2">
    <name type="scientific">Amblyomma americanum</name>
    <name type="common">Lone star tick</name>
    <dbReference type="NCBI Taxonomy" id="6943"/>
    <lineage>
        <taxon>Eukaryota</taxon>
        <taxon>Metazoa</taxon>
        <taxon>Ecdysozoa</taxon>
        <taxon>Arthropoda</taxon>
        <taxon>Chelicerata</taxon>
        <taxon>Arachnida</taxon>
        <taxon>Acari</taxon>
        <taxon>Parasitiformes</taxon>
        <taxon>Ixodida</taxon>
        <taxon>Ixodoidea</taxon>
        <taxon>Ixodidae</taxon>
        <taxon>Amblyomminae</taxon>
        <taxon>Amblyomma</taxon>
    </lineage>
</organism>
<reference evidence="1 2" key="1">
    <citation type="journal article" date="2023" name="Arcadia Sci">
        <title>De novo assembly of a long-read Amblyomma americanum tick genome.</title>
        <authorList>
            <person name="Chou S."/>
            <person name="Poskanzer K.E."/>
            <person name="Rollins M."/>
            <person name="Thuy-Boun P.S."/>
        </authorList>
    </citation>
    <scope>NUCLEOTIDE SEQUENCE [LARGE SCALE GENOMIC DNA]</scope>
    <source>
        <strain evidence="1">F_SG_1</strain>
        <tissue evidence="1">Salivary glands</tissue>
    </source>
</reference>
<dbReference type="AlphaFoldDB" id="A0AAQ4EBZ4"/>
<dbReference type="EMBL" id="JARKHS020018514">
    <property type="protein sequence ID" value="KAK8772291.1"/>
    <property type="molecule type" value="Genomic_DNA"/>
</dbReference>
<dbReference type="Proteomes" id="UP001321473">
    <property type="component" value="Unassembled WGS sequence"/>
</dbReference>
<name>A0AAQ4EBZ4_AMBAM</name>
<comment type="caution">
    <text evidence="1">The sequence shown here is derived from an EMBL/GenBank/DDBJ whole genome shotgun (WGS) entry which is preliminary data.</text>
</comment>
<evidence type="ECO:0000313" key="1">
    <source>
        <dbReference type="EMBL" id="KAK8772291.1"/>
    </source>
</evidence>
<sequence>MEHASDPVRYSWPRHVGKVAHGSDHETFFFSAASATKGGCAGLTTLEGCTCCCLETFGRPSVSLNRRRTATTSWWASERPHWIFGKRLLREGTPRFPRGVAVA</sequence>
<proteinExistence type="predicted"/>
<gene>
    <name evidence="1" type="ORF">V5799_024466</name>
</gene>
<accession>A0AAQ4EBZ4</accession>
<evidence type="ECO:0000313" key="2">
    <source>
        <dbReference type="Proteomes" id="UP001321473"/>
    </source>
</evidence>
<keyword evidence="2" id="KW-1185">Reference proteome</keyword>